<dbReference type="AlphaFoldDB" id="A0A2P2R313"/>
<name>A0A2P2R313_RHIMU</name>
<proteinExistence type="predicted"/>
<evidence type="ECO:0000313" key="1">
    <source>
        <dbReference type="EMBL" id="MBX73567.1"/>
    </source>
</evidence>
<sequence>MGFHMYAEARSMNMNSFACFRGCGASMNTITKVRCKQESGLHE</sequence>
<reference evidence="1" key="1">
    <citation type="submission" date="2018-02" db="EMBL/GenBank/DDBJ databases">
        <title>Rhizophora mucronata_Transcriptome.</title>
        <authorList>
            <person name="Meera S.P."/>
            <person name="Sreeshan A."/>
            <person name="Augustine A."/>
        </authorList>
    </citation>
    <scope>NUCLEOTIDE SEQUENCE</scope>
    <source>
        <tissue evidence="1">Leaf</tissue>
    </source>
</reference>
<organism evidence="1">
    <name type="scientific">Rhizophora mucronata</name>
    <name type="common">Asiatic mangrove</name>
    <dbReference type="NCBI Taxonomy" id="61149"/>
    <lineage>
        <taxon>Eukaryota</taxon>
        <taxon>Viridiplantae</taxon>
        <taxon>Streptophyta</taxon>
        <taxon>Embryophyta</taxon>
        <taxon>Tracheophyta</taxon>
        <taxon>Spermatophyta</taxon>
        <taxon>Magnoliopsida</taxon>
        <taxon>eudicotyledons</taxon>
        <taxon>Gunneridae</taxon>
        <taxon>Pentapetalae</taxon>
        <taxon>rosids</taxon>
        <taxon>fabids</taxon>
        <taxon>Malpighiales</taxon>
        <taxon>Rhizophoraceae</taxon>
        <taxon>Rhizophora</taxon>
    </lineage>
</organism>
<dbReference type="EMBL" id="GGEC01093083">
    <property type="protein sequence ID" value="MBX73567.1"/>
    <property type="molecule type" value="Transcribed_RNA"/>
</dbReference>
<accession>A0A2P2R313</accession>
<protein>
    <submittedName>
        <fullName evidence="1">Uncharacterized protein</fullName>
    </submittedName>
</protein>